<name>A0A5B8LGA1_9SPHN</name>
<comment type="subcellular location">
    <subcellularLocation>
        <location evidence="1">Membrane</location>
        <topology evidence="1">Single-pass membrane protein</topology>
    </subcellularLocation>
</comment>
<dbReference type="InterPro" id="IPR010200">
    <property type="entry name" value="HflC"/>
</dbReference>
<accession>A0A5B8LGA1</accession>
<proteinExistence type="inferred from homology"/>
<evidence type="ECO:0000313" key="8">
    <source>
        <dbReference type="EMBL" id="QDZ06684.1"/>
    </source>
</evidence>
<dbReference type="PANTHER" id="PTHR42911">
    <property type="entry name" value="MODULATOR OF FTSH PROTEASE HFLC"/>
    <property type="match status" value="1"/>
</dbReference>
<dbReference type="EMBL" id="CP042306">
    <property type="protein sequence ID" value="QDZ06684.1"/>
    <property type="molecule type" value="Genomic_DNA"/>
</dbReference>
<dbReference type="SMART" id="SM00244">
    <property type="entry name" value="PHB"/>
    <property type="match status" value="1"/>
</dbReference>
<dbReference type="GO" id="GO:0006508">
    <property type="term" value="P:proteolysis"/>
    <property type="evidence" value="ECO:0007669"/>
    <property type="project" value="UniProtKB-KW"/>
</dbReference>
<dbReference type="InterPro" id="IPR001107">
    <property type="entry name" value="Band_7"/>
</dbReference>
<protein>
    <recommendedName>
        <fullName evidence="6">Protein HflC</fullName>
    </recommendedName>
</protein>
<evidence type="ECO:0000256" key="1">
    <source>
        <dbReference type="ARBA" id="ARBA00004167"/>
    </source>
</evidence>
<evidence type="ECO:0000256" key="2">
    <source>
        <dbReference type="ARBA" id="ARBA00007862"/>
    </source>
</evidence>
<evidence type="ECO:0000256" key="4">
    <source>
        <dbReference type="ARBA" id="ARBA00022989"/>
    </source>
</evidence>
<dbReference type="PANTHER" id="PTHR42911:SF1">
    <property type="entry name" value="MODULATOR OF FTSH PROTEASE HFLC"/>
    <property type="match status" value="1"/>
</dbReference>
<dbReference type="GO" id="GO:0016020">
    <property type="term" value="C:membrane"/>
    <property type="evidence" value="ECO:0007669"/>
    <property type="project" value="UniProtKB-SubCell"/>
</dbReference>
<evidence type="ECO:0000256" key="5">
    <source>
        <dbReference type="ARBA" id="ARBA00023136"/>
    </source>
</evidence>
<dbReference type="Proteomes" id="UP000315673">
    <property type="component" value="Chromosome"/>
</dbReference>
<dbReference type="AlphaFoldDB" id="A0A5B8LGA1"/>
<comment type="function">
    <text evidence="6">HflC and HflK could regulate a protease.</text>
</comment>
<feature type="domain" description="Band 7" evidence="7">
    <location>
        <begin position="24"/>
        <end position="202"/>
    </location>
</feature>
<gene>
    <name evidence="8" type="ORF">FPZ24_03660</name>
</gene>
<keyword evidence="5" id="KW-0472">Membrane</keyword>
<dbReference type="RefSeq" id="WP_146569768.1">
    <property type="nucleotide sequence ID" value="NZ_CP042306.1"/>
</dbReference>
<keyword evidence="9" id="KW-1185">Reference proteome</keyword>
<reference evidence="8 9" key="1">
    <citation type="submission" date="2019-07" db="EMBL/GenBank/DDBJ databases">
        <title>Full genome sequence of Sphingomonas sp. 4R-6-7(HKS19).</title>
        <authorList>
            <person name="Im W.-T."/>
        </authorList>
    </citation>
    <scope>NUCLEOTIDE SEQUENCE [LARGE SCALE GENOMIC DNA]</scope>
    <source>
        <strain evidence="8 9">HKS19</strain>
    </source>
</reference>
<evidence type="ECO:0000256" key="3">
    <source>
        <dbReference type="ARBA" id="ARBA00022692"/>
    </source>
</evidence>
<sequence length="291" mass="32116">MSNWLRNPITLGIVALLLVILLASTVAIVPETRQAVIVRLEKPLVKVNAYHSGEKLGETGAGVIARVPFIDRIVWLDKRVLDVDLNNLSVLSTDQRPLDVDAYARFRIVDPMRALQAVGLSSGAEERVTSALQQLFGSAVRNELSSNTFADLLSPERRKVMDSIQSRLQQVAAPYGVEIIDVRIKHADLPAGTPLDSAIARMRNARFQQAQVIRSQGQKDAAIIRADAQAQAAQIYALAFNKDPVFYDFYRAMQSYRQTFAPGTKDQPKGDTNLILTPDNAYLKQFEGGGK</sequence>
<dbReference type="GO" id="GO:0008233">
    <property type="term" value="F:peptidase activity"/>
    <property type="evidence" value="ECO:0007669"/>
    <property type="project" value="UniProtKB-KW"/>
</dbReference>
<organism evidence="8 9">
    <name type="scientific">Sphingomonas panacisoli</name>
    <dbReference type="NCBI Taxonomy" id="1813879"/>
    <lineage>
        <taxon>Bacteria</taxon>
        <taxon>Pseudomonadati</taxon>
        <taxon>Pseudomonadota</taxon>
        <taxon>Alphaproteobacteria</taxon>
        <taxon>Sphingomonadales</taxon>
        <taxon>Sphingomonadaceae</taxon>
        <taxon>Sphingomonas</taxon>
    </lineage>
</organism>
<dbReference type="InterPro" id="IPR036013">
    <property type="entry name" value="Band_7/SPFH_dom_sf"/>
</dbReference>
<keyword evidence="8" id="KW-0378">Hydrolase</keyword>
<dbReference type="Pfam" id="PF01145">
    <property type="entry name" value="Band_7"/>
    <property type="match status" value="1"/>
</dbReference>
<keyword evidence="4" id="KW-1133">Transmembrane helix</keyword>
<dbReference type="OrthoDB" id="9812991at2"/>
<evidence type="ECO:0000259" key="7">
    <source>
        <dbReference type="SMART" id="SM00244"/>
    </source>
</evidence>
<dbReference type="KEGG" id="spai:FPZ24_03660"/>
<dbReference type="SUPFAM" id="SSF117892">
    <property type="entry name" value="Band 7/SPFH domain"/>
    <property type="match status" value="1"/>
</dbReference>
<evidence type="ECO:0000256" key="6">
    <source>
        <dbReference type="PIRNR" id="PIRNR005651"/>
    </source>
</evidence>
<dbReference type="PIRSF" id="PIRSF005651">
    <property type="entry name" value="HflC"/>
    <property type="match status" value="1"/>
</dbReference>
<dbReference type="CDD" id="cd03405">
    <property type="entry name" value="SPFH_HflC"/>
    <property type="match status" value="1"/>
</dbReference>
<comment type="similarity">
    <text evidence="2 6">Belongs to the band 7/mec-2 family. HflC subfamily.</text>
</comment>
<keyword evidence="8" id="KW-0645">Protease</keyword>
<keyword evidence="3" id="KW-0812">Transmembrane</keyword>
<evidence type="ECO:0000313" key="9">
    <source>
        <dbReference type="Proteomes" id="UP000315673"/>
    </source>
</evidence>
<dbReference type="Gene3D" id="3.30.479.30">
    <property type="entry name" value="Band 7 domain"/>
    <property type="match status" value="1"/>
</dbReference>